<gene>
    <name evidence="6" type="ORF">B0A48_09478</name>
</gene>
<organism evidence="6 7">
    <name type="scientific">Cryoendolithus antarcticus</name>
    <dbReference type="NCBI Taxonomy" id="1507870"/>
    <lineage>
        <taxon>Eukaryota</taxon>
        <taxon>Fungi</taxon>
        <taxon>Dikarya</taxon>
        <taxon>Ascomycota</taxon>
        <taxon>Pezizomycotina</taxon>
        <taxon>Dothideomycetes</taxon>
        <taxon>Dothideomycetidae</taxon>
        <taxon>Cladosporiales</taxon>
        <taxon>Cladosporiaceae</taxon>
        <taxon>Cryoendolithus</taxon>
    </lineage>
</organism>
<keyword evidence="5" id="KW-1133">Transmembrane helix</keyword>
<dbReference type="InterPro" id="IPR019363">
    <property type="entry name" value="LDAH"/>
</dbReference>
<keyword evidence="5" id="KW-0812">Transmembrane</keyword>
<dbReference type="InParanoid" id="A0A1V8SZG5"/>
<dbReference type="OrthoDB" id="448051at2759"/>
<comment type="similarity">
    <text evidence="2">Belongs to the AB hydrolase superfamily. LDAH family.</text>
</comment>
<dbReference type="SUPFAM" id="SSF53474">
    <property type="entry name" value="alpha/beta-Hydrolases"/>
    <property type="match status" value="1"/>
</dbReference>
<dbReference type="Pfam" id="PF10230">
    <property type="entry name" value="LIDHydrolase"/>
    <property type="match status" value="1"/>
</dbReference>
<keyword evidence="4" id="KW-0378">Hydrolase</keyword>
<evidence type="ECO:0000256" key="5">
    <source>
        <dbReference type="SAM" id="Phobius"/>
    </source>
</evidence>
<dbReference type="GO" id="GO:0016298">
    <property type="term" value="F:lipase activity"/>
    <property type="evidence" value="ECO:0007669"/>
    <property type="project" value="InterPro"/>
</dbReference>
<comment type="caution">
    <text evidence="6">The sequence shown here is derived from an EMBL/GenBank/DDBJ whole genome shotgun (WGS) entry which is preliminary data.</text>
</comment>
<dbReference type="InterPro" id="IPR029058">
    <property type="entry name" value="AB_hydrolase_fold"/>
</dbReference>
<name>A0A1V8SZG5_9PEZI</name>
<dbReference type="AlphaFoldDB" id="A0A1V8SZG5"/>
<dbReference type="PANTHER" id="PTHR13390:SF0">
    <property type="entry name" value="LIPID DROPLET-ASSOCIATED HYDROLASE"/>
    <property type="match status" value="1"/>
</dbReference>
<evidence type="ECO:0008006" key="8">
    <source>
        <dbReference type="Google" id="ProtNLM"/>
    </source>
</evidence>
<evidence type="ECO:0000256" key="3">
    <source>
        <dbReference type="ARBA" id="ARBA00022677"/>
    </source>
</evidence>
<evidence type="ECO:0000313" key="6">
    <source>
        <dbReference type="EMBL" id="OQO04556.1"/>
    </source>
</evidence>
<evidence type="ECO:0000313" key="7">
    <source>
        <dbReference type="Proteomes" id="UP000192596"/>
    </source>
</evidence>
<evidence type="ECO:0000256" key="4">
    <source>
        <dbReference type="ARBA" id="ARBA00022801"/>
    </source>
</evidence>
<feature type="transmembrane region" description="Helical" evidence="5">
    <location>
        <begin position="183"/>
        <end position="208"/>
    </location>
</feature>
<keyword evidence="5" id="KW-0472">Membrane</keyword>
<keyword evidence="7" id="KW-1185">Reference proteome</keyword>
<dbReference type="Proteomes" id="UP000192596">
    <property type="component" value="Unassembled WGS sequence"/>
</dbReference>
<protein>
    <recommendedName>
        <fullName evidence="8">AB hydrolase-1 domain-containing protein</fullName>
    </recommendedName>
</protein>
<sequence length="359" mass="39902">MADQLTDEVHLRGDSTFQSARHTLIFFVPGNPGLISYYSHFLITLRSLLLNDTNNASPSTVYHFHGASLAGFDLAQDSRAVRASHKKLLPLSLVDQVLDTKERLHLTVERVAKESDNPVHDINVVLIGHSIGAYICLEILSQLQIARDSQLNVSASLCLFPTVFELAKSPMGRKVGPLTRIPFFASFMHVLSKLIFGLMPLFVVTRLVGLVTRMPQRPARVTASFLQSKWGVLQALHMAKDEIANLTHDTWSDELWGGPARPLAMMAATIKSQQSIDSSSNTGTKLHFYWGADDHWVAKTTRDRLFATRARVADTPDEVKRPDMHVNTNSIGHAFCLQEGDMRIVAEKCAEWIAGLHDA</sequence>
<dbReference type="PANTHER" id="PTHR13390">
    <property type="entry name" value="LIPASE"/>
    <property type="match status" value="1"/>
</dbReference>
<dbReference type="Gene3D" id="3.40.50.1820">
    <property type="entry name" value="alpha/beta hydrolase"/>
    <property type="match status" value="1"/>
</dbReference>
<dbReference type="FunCoup" id="A0A1V8SZG5">
    <property type="interactions" value="155"/>
</dbReference>
<accession>A0A1V8SZG5</accession>
<dbReference type="GO" id="GO:0005811">
    <property type="term" value="C:lipid droplet"/>
    <property type="evidence" value="ECO:0007669"/>
    <property type="project" value="UniProtKB-SubCell"/>
</dbReference>
<evidence type="ECO:0000256" key="2">
    <source>
        <dbReference type="ARBA" id="ARBA00008300"/>
    </source>
</evidence>
<evidence type="ECO:0000256" key="1">
    <source>
        <dbReference type="ARBA" id="ARBA00004502"/>
    </source>
</evidence>
<proteinExistence type="inferred from homology"/>
<dbReference type="GO" id="GO:0019915">
    <property type="term" value="P:lipid storage"/>
    <property type="evidence" value="ECO:0007669"/>
    <property type="project" value="InterPro"/>
</dbReference>
<keyword evidence="3" id="KW-0551">Lipid droplet</keyword>
<reference evidence="7" key="1">
    <citation type="submission" date="2017-03" db="EMBL/GenBank/DDBJ databases">
        <title>Genomes of endolithic fungi from Antarctica.</title>
        <authorList>
            <person name="Coleine C."/>
            <person name="Masonjones S."/>
            <person name="Stajich J.E."/>
        </authorList>
    </citation>
    <scope>NUCLEOTIDE SEQUENCE [LARGE SCALE GENOMIC DNA]</scope>
    <source>
        <strain evidence="7">CCFEE 5527</strain>
    </source>
</reference>
<comment type="subcellular location">
    <subcellularLocation>
        <location evidence="1">Lipid droplet</location>
    </subcellularLocation>
</comment>
<dbReference type="EMBL" id="NAJO01000021">
    <property type="protein sequence ID" value="OQO04556.1"/>
    <property type="molecule type" value="Genomic_DNA"/>
</dbReference>